<comment type="caution">
    <text evidence="6">The sequence shown here is derived from an EMBL/GenBank/DDBJ whole genome shotgun (WGS) entry which is preliminary data.</text>
</comment>
<dbReference type="InterPro" id="IPR002020">
    <property type="entry name" value="Citrate_synthase"/>
</dbReference>
<evidence type="ECO:0000313" key="6">
    <source>
        <dbReference type="EMBL" id="MET4538664.1"/>
    </source>
</evidence>
<dbReference type="InterPro" id="IPR036969">
    <property type="entry name" value="Citrate_synthase_sf"/>
</dbReference>
<feature type="region of interest" description="Disordered" evidence="5">
    <location>
        <begin position="1"/>
        <end position="30"/>
    </location>
</feature>
<organism evidence="6 7">
    <name type="scientific">Arthrobacter bambusae</name>
    <dbReference type="NCBI Taxonomy" id="1338426"/>
    <lineage>
        <taxon>Bacteria</taxon>
        <taxon>Bacillati</taxon>
        <taxon>Actinomycetota</taxon>
        <taxon>Actinomycetes</taxon>
        <taxon>Micrococcales</taxon>
        <taxon>Micrococcaceae</taxon>
        <taxon>Arthrobacter</taxon>
    </lineage>
</organism>
<dbReference type="EC" id="2.3.3.16" evidence="3"/>
<dbReference type="RefSeq" id="WP_354226261.1">
    <property type="nucleotide sequence ID" value="NZ_JBEPSN010000001.1"/>
</dbReference>
<comment type="pathway">
    <text evidence="1">Carbohydrate metabolism; tricarboxylic acid cycle.</text>
</comment>
<evidence type="ECO:0000256" key="3">
    <source>
        <dbReference type="ARBA" id="ARBA00012972"/>
    </source>
</evidence>
<dbReference type="GO" id="GO:0008816">
    <property type="term" value="F:citryl-CoA lyase activity"/>
    <property type="evidence" value="ECO:0007669"/>
    <property type="project" value="UniProtKB-EC"/>
</dbReference>
<dbReference type="Gene3D" id="1.10.230.10">
    <property type="entry name" value="Cytochrome P450-Terp, domain 2"/>
    <property type="match status" value="1"/>
</dbReference>
<name>A0ABV2P1Z1_9MICC</name>
<gene>
    <name evidence="6" type="ORF">ABIE37_000419</name>
</gene>
<evidence type="ECO:0000313" key="7">
    <source>
        <dbReference type="Proteomes" id="UP001549307"/>
    </source>
</evidence>
<sequence>MNVSSNTTVAVSGPPQAPDGPAADSPPSYWSTSVSRVAPTKVFIRGYDLEDMIGKIPFAASTFLLLRGRLPSPAEARLLDTVLSAILDYSLQKSGTVAARYVASANPNMAAALATGILGVGKNTMDPAGTARFCIDAYARYEASKKPAKVFAGEIVAELREKKQRIPGLGHPVFRYVDPRAQKLRDSAVAAGIWGPRAEFFEEIFRAFTRLPGKDSIVLNDIGMMALVLVEMGFTPEETTGLAILSTLPGVIAHVTEELREGRPIRTVPEGTADYDMSEKNFNKDWSEAGWVAE</sequence>
<keyword evidence="7" id="KW-1185">Reference proteome</keyword>
<dbReference type="InterPro" id="IPR016143">
    <property type="entry name" value="Citrate_synth-like_sm_a-sub"/>
</dbReference>
<dbReference type="GeneID" id="92751390"/>
<evidence type="ECO:0000256" key="4">
    <source>
        <dbReference type="ARBA" id="ARBA00022679"/>
    </source>
</evidence>
<keyword evidence="4" id="KW-0808">Transferase</keyword>
<dbReference type="PANTHER" id="PTHR11739">
    <property type="entry name" value="CITRATE SYNTHASE"/>
    <property type="match status" value="1"/>
</dbReference>
<dbReference type="EMBL" id="JBEPSN010000001">
    <property type="protein sequence ID" value="MET4538664.1"/>
    <property type="molecule type" value="Genomic_DNA"/>
</dbReference>
<evidence type="ECO:0000256" key="5">
    <source>
        <dbReference type="SAM" id="MobiDB-lite"/>
    </source>
</evidence>
<dbReference type="Pfam" id="PF00285">
    <property type="entry name" value="Citrate_synt"/>
    <property type="match status" value="1"/>
</dbReference>
<comment type="similarity">
    <text evidence="2">Belongs to the citrate synthase family.</text>
</comment>
<evidence type="ECO:0000256" key="2">
    <source>
        <dbReference type="ARBA" id="ARBA00010566"/>
    </source>
</evidence>
<dbReference type="SUPFAM" id="SSF48256">
    <property type="entry name" value="Citrate synthase"/>
    <property type="match status" value="1"/>
</dbReference>
<dbReference type="InterPro" id="IPR016142">
    <property type="entry name" value="Citrate_synth-like_lrg_a-sub"/>
</dbReference>
<reference evidence="6 7" key="1">
    <citation type="submission" date="2024-06" db="EMBL/GenBank/DDBJ databases">
        <title>Sorghum-associated microbial communities from plants grown in Nebraska, USA.</title>
        <authorList>
            <person name="Schachtman D."/>
        </authorList>
    </citation>
    <scope>NUCLEOTIDE SEQUENCE [LARGE SCALE GENOMIC DNA]</scope>
    <source>
        <strain evidence="6 7">3552</strain>
    </source>
</reference>
<proteinExistence type="inferred from homology"/>
<keyword evidence="6" id="KW-0456">Lyase</keyword>
<dbReference type="Proteomes" id="UP001549307">
    <property type="component" value="Unassembled WGS sequence"/>
</dbReference>
<dbReference type="Gene3D" id="1.10.580.10">
    <property type="entry name" value="Citrate Synthase, domain 1"/>
    <property type="match status" value="2"/>
</dbReference>
<protein>
    <recommendedName>
        <fullName evidence="3">citrate synthase (unknown stereospecificity)</fullName>
        <ecNumber evidence="3">2.3.3.16</ecNumber>
    </recommendedName>
</protein>
<accession>A0ABV2P1Z1</accession>
<feature type="compositionally biased region" description="Low complexity" evidence="5">
    <location>
        <begin position="19"/>
        <end position="28"/>
    </location>
</feature>
<evidence type="ECO:0000256" key="1">
    <source>
        <dbReference type="ARBA" id="ARBA00005163"/>
    </source>
</evidence>
<feature type="compositionally biased region" description="Polar residues" evidence="5">
    <location>
        <begin position="1"/>
        <end position="10"/>
    </location>
</feature>
<dbReference type="CDD" id="cd06100">
    <property type="entry name" value="CCL_ACL-C"/>
    <property type="match status" value="1"/>
</dbReference>
<dbReference type="PANTHER" id="PTHR11739:SF4">
    <property type="entry name" value="CITRATE SYNTHASE, PEROXISOMAL"/>
    <property type="match status" value="1"/>
</dbReference>
<dbReference type="NCBIfam" id="NF004869">
    <property type="entry name" value="PRK06224.1-6"/>
    <property type="match status" value="1"/>
</dbReference>